<accession>A0ABQ7Q7K9</accession>
<keyword evidence="2" id="KW-0812">Transmembrane</keyword>
<sequence length="327" mass="38279">MEEWEEGMTTDDFNEYRERVQEKKEERAKEAEDSGKMMTQFRRFERLMAPFMPNGLNLLAYQLAYDHIQDEDIRNIVVATSLVLAYVTISWISWLLCSVFPPVLYLVNILVYPENRLLPIILLIYWVVRRVHNFFRPRDPTKEFWTTLNDRQESRSWAWLETYLSIGLLVGMTYSMNSFNYGQSFAGVWVLSVVILLAKHIPGVGANSTMGVLMILAFMLFGFLTIPDIMRLLLMAAKETQKSVVPPPSIDTSTNYIMSVDWGRDWVAHLDARDRYWKALVNLRYQVDESEPELQALFKFLKSAKAKFTHEGTFFLETTKIVFFCRR</sequence>
<keyword evidence="2" id="KW-0472">Membrane</keyword>
<feature type="transmembrane region" description="Helical" evidence="2">
    <location>
        <begin position="181"/>
        <end position="198"/>
    </location>
</feature>
<name>A0ABQ7Q7K9_PLUXY</name>
<keyword evidence="4" id="KW-1185">Reference proteome</keyword>
<gene>
    <name evidence="3" type="ORF">JYU34_015061</name>
</gene>
<evidence type="ECO:0000256" key="1">
    <source>
        <dbReference type="SAM" id="MobiDB-lite"/>
    </source>
</evidence>
<evidence type="ECO:0000313" key="3">
    <source>
        <dbReference type="EMBL" id="KAG7300735.1"/>
    </source>
</evidence>
<proteinExistence type="predicted"/>
<dbReference type="Proteomes" id="UP000823941">
    <property type="component" value="Chromosome 20"/>
</dbReference>
<feature type="compositionally biased region" description="Acidic residues" evidence="1">
    <location>
        <begin position="1"/>
        <end position="13"/>
    </location>
</feature>
<feature type="transmembrane region" description="Helical" evidence="2">
    <location>
        <begin position="210"/>
        <end position="234"/>
    </location>
</feature>
<reference evidence="3 4" key="1">
    <citation type="submission" date="2021-06" db="EMBL/GenBank/DDBJ databases">
        <title>A haploid diamondback moth (Plutella xylostella L.) genome assembly resolves 31 chromosomes and identifies a diamide resistance mutation.</title>
        <authorList>
            <person name="Ward C.M."/>
            <person name="Perry K.D."/>
            <person name="Baker G."/>
            <person name="Powis K."/>
            <person name="Heckel D.G."/>
            <person name="Baxter S.W."/>
        </authorList>
    </citation>
    <scope>NUCLEOTIDE SEQUENCE [LARGE SCALE GENOMIC DNA]</scope>
    <source>
        <strain evidence="3 4">LV</strain>
        <tissue evidence="3">Single pupa</tissue>
    </source>
</reference>
<feature type="compositionally biased region" description="Basic and acidic residues" evidence="1">
    <location>
        <begin position="14"/>
        <end position="32"/>
    </location>
</feature>
<comment type="caution">
    <text evidence="3">The sequence shown here is derived from an EMBL/GenBank/DDBJ whole genome shotgun (WGS) entry which is preliminary data.</text>
</comment>
<evidence type="ECO:0000313" key="4">
    <source>
        <dbReference type="Proteomes" id="UP000823941"/>
    </source>
</evidence>
<feature type="transmembrane region" description="Helical" evidence="2">
    <location>
        <begin position="116"/>
        <end position="135"/>
    </location>
</feature>
<keyword evidence="2" id="KW-1133">Transmembrane helix</keyword>
<feature type="transmembrane region" description="Helical" evidence="2">
    <location>
        <begin position="76"/>
        <end position="96"/>
    </location>
</feature>
<dbReference type="EMBL" id="JAHIBW010000020">
    <property type="protein sequence ID" value="KAG7300735.1"/>
    <property type="molecule type" value="Genomic_DNA"/>
</dbReference>
<organism evidence="3 4">
    <name type="scientific">Plutella xylostella</name>
    <name type="common">Diamondback moth</name>
    <name type="synonym">Plutella maculipennis</name>
    <dbReference type="NCBI Taxonomy" id="51655"/>
    <lineage>
        <taxon>Eukaryota</taxon>
        <taxon>Metazoa</taxon>
        <taxon>Ecdysozoa</taxon>
        <taxon>Arthropoda</taxon>
        <taxon>Hexapoda</taxon>
        <taxon>Insecta</taxon>
        <taxon>Pterygota</taxon>
        <taxon>Neoptera</taxon>
        <taxon>Endopterygota</taxon>
        <taxon>Lepidoptera</taxon>
        <taxon>Glossata</taxon>
        <taxon>Ditrysia</taxon>
        <taxon>Yponomeutoidea</taxon>
        <taxon>Plutellidae</taxon>
        <taxon>Plutella</taxon>
    </lineage>
</organism>
<feature type="region of interest" description="Disordered" evidence="1">
    <location>
        <begin position="1"/>
        <end position="32"/>
    </location>
</feature>
<evidence type="ECO:0000256" key="2">
    <source>
        <dbReference type="SAM" id="Phobius"/>
    </source>
</evidence>
<protein>
    <submittedName>
        <fullName evidence="3">Uncharacterized protein</fullName>
    </submittedName>
</protein>